<reference evidence="1 2" key="1">
    <citation type="submission" date="2016-10" db="EMBL/GenBank/DDBJ databases">
        <title>Silvanigrella aquatica sp. nov., isolated from a freshwater lake located in the Black Forest, Germany, description of Silvanigrellaceae fam. nov., Silvanigrellales ord. nov., reclassification of the order Bdellovibrionales in the class Oligoflexia, reclassification of the families Bacteriovoracaceae and Halobacteriovoraceae in the new order Bacteriovoracales ord. nov., and reclassification of the family Pseudobacteriovoracaceae in the order Oligoflexiales.</title>
        <authorList>
            <person name="Hahn M.W."/>
            <person name="Schmidt J."/>
            <person name="Koll U."/>
            <person name="Rohde M."/>
            <person name="Verbag S."/>
            <person name="Pitt A."/>
            <person name="Nakai R."/>
            <person name="Naganuma T."/>
            <person name="Lang E."/>
        </authorList>
    </citation>
    <scope>NUCLEOTIDE SEQUENCE [LARGE SCALE GENOMIC DNA]</scope>
    <source>
        <strain evidence="1 2">MWH-Nonnen-W8red</strain>
    </source>
</reference>
<dbReference type="NCBIfam" id="TIGR04411">
    <property type="entry name" value="T2SS_GspN_Lepto"/>
    <property type="match status" value="1"/>
</dbReference>
<organism evidence="1 2">
    <name type="scientific">Silvanigrella aquatica</name>
    <dbReference type="NCBI Taxonomy" id="1915309"/>
    <lineage>
        <taxon>Bacteria</taxon>
        <taxon>Pseudomonadati</taxon>
        <taxon>Bdellovibrionota</taxon>
        <taxon>Oligoflexia</taxon>
        <taxon>Silvanigrellales</taxon>
        <taxon>Silvanigrellaceae</taxon>
        <taxon>Silvanigrella</taxon>
    </lineage>
</organism>
<dbReference type="Proteomes" id="UP000184731">
    <property type="component" value="Chromosome"/>
</dbReference>
<proteinExistence type="predicted"/>
<keyword evidence="2" id="KW-1185">Reference proteome</keyword>
<dbReference type="InterPro" id="IPR030925">
    <property type="entry name" value="T2SS_GspN_Lepto"/>
</dbReference>
<name>A0A1L4CYG6_9BACT</name>
<dbReference type="AlphaFoldDB" id="A0A1L4CYG6"/>
<dbReference type="OrthoDB" id="5292784at2"/>
<gene>
    <name evidence="1" type="ORF">AXG55_03350</name>
</gene>
<sequence>MNRKKIIGYTLAGFCLLLFLIYHTFPYHLVKENLVSEIQKNLNKENIPIKLTVKSLRPHWLSGIKLSGVEVNDKFELKDSLKLDEIIIDISLLSLIIGNLTVDVDIYQNEGHAFTSISFPIFPLISGNPKFKEVNIEFKKFSLDSIFTQLLTIVKANEKPEMALILPIISKTTLGGSLNGFIDLYNKGPAKINLKLVNGYLNIQNEALNIPLQNFSKANIALNWDGKKIILEKETGLDSQDMKFAADGFIDTPEDPNKSWQINLALNVTMNGAIEKDFGFLIPQLLNCPANSVVAGVMKINLVGQANNLSCQ</sequence>
<protein>
    <submittedName>
        <fullName evidence="1">Type II secretion system protein GspN</fullName>
    </submittedName>
</protein>
<accession>A0A1L4CYG6</accession>
<dbReference type="STRING" id="1915309.AXG55_03350"/>
<evidence type="ECO:0000313" key="2">
    <source>
        <dbReference type="Proteomes" id="UP000184731"/>
    </source>
</evidence>
<evidence type="ECO:0000313" key="1">
    <source>
        <dbReference type="EMBL" id="APJ03001.1"/>
    </source>
</evidence>
<dbReference type="RefSeq" id="WP_148696714.1">
    <property type="nucleotide sequence ID" value="NZ_CP017834.1"/>
</dbReference>
<dbReference type="EMBL" id="CP017834">
    <property type="protein sequence ID" value="APJ03001.1"/>
    <property type="molecule type" value="Genomic_DNA"/>
</dbReference>
<dbReference type="KEGG" id="saqi:AXG55_03350"/>